<dbReference type="EMBL" id="CAVMBE010000070">
    <property type="protein sequence ID" value="CAK4032785.1"/>
    <property type="molecule type" value="Genomic_DNA"/>
</dbReference>
<feature type="compositionally biased region" description="Polar residues" evidence="2">
    <location>
        <begin position="59"/>
        <end position="90"/>
    </location>
</feature>
<gene>
    <name evidence="3" type="ORF">LECACI_7A007943</name>
</gene>
<evidence type="ECO:0000256" key="2">
    <source>
        <dbReference type="SAM" id="MobiDB-lite"/>
    </source>
</evidence>
<reference evidence="3" key="1">
    <citation type="submission" date="2023-11" db="EMBL/GenBank/DDBJ databases">
        <authorList>
            <person name="Alioto T."/>
            <person name="Alioto T."/>
            <person name="Gomez Garrido J."/>
        </authorList>
    </citation>
    <scope>NUCLEOTIDE SEQUENCE</scope>
</reference>
<evidence type="ECO:0000256" key="1">
    <source>
        <dbReference type="SAM" id="Coils"/>
    </source>
</evidence>
<evidence type="ECO:0000313" key="4">
    <source>
        <dbReference type="Proteomes" id="UP001296104"/>
    </source>
</evidence>
<comment type="caution">
    <text evidence="3">The sequence shown here is derived from an EMBL/GenBank/DDBJ whole genome shotgun (WGS) entry which is preliminary data.</text>
</comment>
<accession>A0AAI9EE64</accession>
<feature type="region of interest" description="Disordered" evidence="2">
    <location>
        <begin position="59"/>
        <end position="131"/>
    </location>
</feature>
<dbReference type="AlphaFoldDB" id="A0AAI9EE64"/>
<dbReference type="Proteomes" id="UP001296104">
    <property type="component" value="Unassembled WGS sequence"/>
</dbReference>
<protein>
    <submittedName>
        <fullName evidence="3">Uncharacterized protein</fullName>
    </submittedName>
</protein>
<feature type="coiled-coil region" evidence="1">
    <location>
        <begin position="24"/>
        <end position="58"/>
    </location>
</feature>
<organism evidence="3 4">
    <name type="scientific">Lecanosticta acicola</name>
    <dbReference type="NCBI Taxonomy" id="111012"/>
    <lineage>
        <taxon>Eukaryota</taxon>
        <taxon>Fungi</taxon>
        <taxon>Dikarya</taxon>
        <taxon>Ascomycota</taxon>
        <taxon>Pezizomycotina</taxon>
        <taxon>Dothideomycetes</taxon>
        <taxon>Dothideomycetidae</taxon>
        <taxon>Mycosphaerellales</taxon>
        <taxon>Mycosphaerellaceae</taxon>
        <taxon>Lecanosticta</taxon>
    </lineage>
</organism>
<name>A0AAI9EE64_9PEZI</name>
<proteinExistence type="predicted"/>
<evidence type="ECO:0000313" key="3">
    <source>
        <dbReference type="EMBL" id="CAK4032785.1"/>
    </source>
</evidence>
<sequence>MSLYLVAVSDPQPVVMADKERDRIRRIYADNIELKSRVENLEAKVQELSAKMAEVSSSVAAGRAQTPQIVDASTNGIKQQRRGSNPSGASTPKPLHIPRRASGFEGARASPSPVSVGGADRAAASAGKHLSTNTPSIPKPIAFLREYLFDLSRTQLSESDDLISYCSIFKSTADAVPISALDNVSRSRLFLDGLPSQIQKDIHRKCELQMDPQGYLAFDGIFVVAAVIVKSVDGFNRIRGKGRWEKRGGGALWTEGEMGGYLELIDEISKARVRHREWVTETGLKCKSLPSIDEGVDIVFPPKAFGWDLDGLWRDSLLIRY</sequence>
<keyword evidence="4" id="KW-1185">Reference proteome</keyword>
<keyword evidence="1" id="KW-0175">Coiled coil</keyword>